<reference evidence="7" key="2">
    <citation type="submission" date="2025-08" db="UniProtKB">
        <authorList>
            <consortium name="Ensembl"/>
        </authorList>
    </citation>
    <scope>IDENTIFICATION</scope>
</reference>
<evidence type="ECO:0000256" key="5">
    <source>
        <dbReference type="SAM" id="Phobius"/>
    </source>
</evidence>
<dbReference type="Pfam" id="PF00916">
    <property type="entry name" value="Sulfate_transp"/>
    <property type="match status" value="1"/>
</dbReference>
<evidence type="ECO:0000313" key="7">
    <source>
        <dbReference type="Ensembl" id="ENSHHUP00000020471.1"/>
    </source>
</evidence>
<sequence length="129" mass="13884">MMNRINLTEMVLGVVKFVFVGIYLSEPLVLAYTTAAAAHAVVSVITQLFGVSTTRFSGPLSLVYTLVEVCTKLPQTHLPTLLVSGVSMVFLIAKKEINVCRQCPTARAQPSGSHHTSVVEQLRAGSVLL</sequence>
<dbReference type="AlphaFoldDB" id="A0A4W5L540"/>
<comment type="subcellular location">
    <subcellularLocation>
        <location evidence="1">Membrane</location>
        <topology evidence="1">Multi-pass membrane protein</topology>
    </subcellularLocation>
</comment>
<proteinExistence type="predicted"/>
<dbReference type="Proteomes" id="UP000314982">
    <property type="component" value="Unassembled WGS sequence"/>
</dbReference>
<evidence type="ECO:0000259" key="6">
    <source>
        <dbReference type="Pfam" id="PF00916"/>
    </source>
</evidence>
<evidence type="ECO:0000256" key="3">
    <source>
        <dbReference type="ARBA" id="ARBA00022989"/>
    </source>
</evidence>
<evidence type="ECO:0000256" key="2">
    <source>
        <dbReference type="ARBA" id="ARBA00022692"/>
    </source>
</evidence>
<dbReference type="GO" id="GO:0055085">
    <property type="term" value="P:transmembrane transport"/>
    <property type="evidence" value="ECO:0007669"/>
    <property type="project" value="InterPro"/>
</dbReference>
<keyword evidence="8" id="KW-1185">Reference proteome</keyword>
<evidence type="ECO:0000313" key="8">
    <source>
        <dbReference type="Proteomes" id="UP000314982"/>
    </source>
</evidence>
<evidence type="ECO:0000256" key="1">
    <source>
        <dbReference type="ARBA" id="ARBA00004141"/>
    </source>
</evidence>
<reference evidence="8" key="1">
    <citation type="submission" date="2018-06" db="EMBL/GenBank/DDBJ databases">
        <title>Genome assembly of Danube salmon.</title>
        <authorList>
            <person name="Macqueen D.J."/>
            <person name="Gundappa M.K."/>
        </authorList>
    </citation>
    <scope>NUCLEOTIDE SEQUENCE [LARGE SCALE GENOMIC DNA]</scope>
</reference>
<dbReference type="PANTHER" id="PTHR11814">
    <property type="entry name" value="SULFATE TRANSPORTER"/>
    <property type="match status" value="1"/>
</dbReference>
<dbReference type="STRING" id="62062.ENSHHUP00000020471"/>
<organism evidence="7 8">
    <name type="scientific">Hucho hucho</name>
    <name type="common">huchen</name>
    <dbReference type="NCBI Taxonomy" id="62062"/>
    <lineage>
        <taxon>Eukaryota</taxon>
        <taxon>Metazoa</taxon>
        <taxon>Chordata</taxon>
        <taxon>Craniata</taxon>
        <taxon>Vertebrata</taxon>
        <taxon>Euteleostomi</taxon>
        <taxon>Actinopterygii</taxon>
        <taxon>Neopterygii</taxon>
        <taxon>Teleostei</taxon>
        <taxon>Protacanthopterygii</taxon>
        <taxon>Salmoniformes</taxon>
        <taxon>Salmonidae</taxon>
        <taxon>Salmoninae</taxon>
        <taxon>Hucho</taxon>
    </lineage>
</organism>
<dbReference type="InterPro" id="IPR001902">
    <property type="entry name" value="SLC26A/SulP_fam"/>
</dbReference>
<name>A0A4W5L540_9TELE</name>
<feature type="transmembrane region" description="Helical" evidence="5">
    <location>
        <begin position="30"/>
        <end position="51"/>
    </location>
</feature>
<accession>A0A4W5L540</accession>
<evidence type="ECO:0000256" key="4">
    <source>
        <dbReference type="ARBA" id="ARBA00023136"/>
    </source>
</evidence>
<keyword evidence="4 5" id="KW-0472">Membrane</keyword>
<feature type="transmembrane region" description="Helical" evidence="5">
    <location>
        <begin position="7"/>
        <end position="24"/>
    </location>
</feature>
<protein>
    <recommendedName>
        <fullName evidence="6">SLC26A/SulP transporter domain-containing protein</fullName>
    </recommendedName>
</protein>
<keyword evidence="3 5" id="KW-1133">Transmembrane helix</keyword>
<dbReference type="InterPro" id="IPR011547">
    <property type="entry name" value="SLC26A/SulP_dom"/>
</dbReference>
<reference evidence="7" key="3">
    <citation type="submission" date="2025-09" db="UniProtKB">
        <authorList>
            <consortium name="Ensembl"/>
        </authorList>
    </citation>
    <scope>IDENTIFICATION</scope>
</reference>
<dbReference type="Ensembl" id="ENSHHUT00000021234.1">
    <property type="protein sequence ID" value="ENSHHUP00000020471.1"/>
    <property type="gene ID" value="ENSHHUG00000012817.1"/>
</dbReference>
<keyword evidence="2 5" id="KW-0812">Transmembrane</keyword>
<dbReference type="GO" id="GO:0016020">
    <property type="term" value="C:membrane"/>
    <property type="evidence" value="ECO:0007669"/>
    <property type="project" value="UniProtKB-SubCell"/>
</dbReference>
<feature type="domain" description="SLC26A/SulP transporter" evidence="6">
    <location>
        <begin position="9"/>
        <end position="98"/>
    </location>
</feature>